<proteinExistence type="inferred from homology"/>
<feature type="transmembrane region" description="Helical" evidence="7">
    <location>
        <begin position="27"/>
        <end position="49"/>
    </location>
</feature>
<accession>A0A8J6TFE8</accession>
<evidence type="ECO:0000256" key="2">
    <source>
        <dbReference type="ARBA" id="ARBA00008929"/>
    </source>
</evidence>
<feature type="transmembrane region" description="Helical" evidence="7">
    <location>
        <begin position="291"/>
        <end position="311"/>
    </location>
</feature>
<evidence type="ECO:0000256" key="6">
    <source>
        <dbReference type="ARBA" id="ARBA00023136"/>
    </source>
</evidence>
<dbReference type="EMBL" id="JACNJZ010000079">
    <property type="protein sequence ID" value="MBC8317273.1"/>
    <property type="molecule type" value="Genomic_DNA"/>
</dbReference>
<feature type="transmembrane region" description="Helical" evidence="7">
    <location>
        <begin position="140"/>
        <end position="161"/>
    </location>
</feature>
<name>A0A8J6TFE8_9BACT</name>
<dbReference type="Proteomes" id="UP000614424">
    <property type="component" value="Unassembled WGS sequence"/>
</dbReference>
<dbReference type="InterPro" id="IPR052049">
    <property type="entry name" value="Electron_transfer_protein"/>
</dbReference>
<comment type="caution">
    <text evidence="8">The sequence shown here is derived from an EMBL/GenBank/DDBJ whole genome shotgun (WGS) entry which is preliminary data.</text>
</comment>
<feature type="transmembrane region" description="Helical" evidence="7">
    <location>
        <begin position="69"/>
        <end position="89"/>
    </location>
</feature>
<feature type="transmembrane region" description="Helical" evidence="7">
    <location>
        <begin position="250"/>
        <end position="271"/>
    </location>
</feature>
<evidence type="ECO:0000313" key="8">
    <source>
        <dbReference type="EMBL" id="MBC8317273.1"/>
    </source>
</evidence>
<organism evidence="8 9">
    <name type="scientific">Candidatus Desulfobia pelagia</name>
    <dbReference type="NCBI Taxonomy" id="2841692"/>
    <lineage>
        <taxon>Bacteria</taxon>
        <taxon>Pseudomonadati</taxon>
        <taxon>Thermodesulfobacteriota</taxon>
        <taxon>Desulfobulbia</taxon>
        <taxon>Desulfobulbales</taxon>
        <taxon>Desulfobulbaceae</taxon>
        <taxon>Candidatus Desulfobia</taxon>
    </lineage>
</organism>
<keyword evidence="5 7" id="KW-1133">Transmembrane helix</keyword>
<feature type="transmembrane region" description="Helical" evidence="7">
    <location>
        <begin position="207"/>
        <end position="229"/>
    </location>
</feature>
<feature type="transmembrane region" description="Helical" evidence="7">
    <location>
        <begin position="168"/>
        <end position="195"/>
    </location>
</feature>
<dbReference type="AlphaFoldDB" id="A0A8J6TFE8"/>
<feature type="transmembrane region" description="Helical" evidence="7">
    <location>
        <begin position="357"/>
        <end position="383"/>
    </location>
</feature>
<dbReference type="InterPro" id="IPR005614">
    <property type="entry name" value="NrfD-like"/>
</dbReference>
<dbReference type="PANTHER" id="PTHR34856:SF2">
    <property type="entry name" value="PROTEIN NRFD"/>
    <property type="match status" value="1"/>
</dbReference>
<gene>
    <name evidence="8" type="primary">nrfD</name>
    <name evidence="8" type="ORF">H8E41_05165</name>
</gene>
<sequence length="398" mass="42866">MSIQSELANILTASADPRMATPGKNKALFIFLAIVVIGLGFGVSAFVVGHHNAYNNTREMPWGILIATYAFWAITSTGLCIYAAMSHVLGGTRMGIVSNRMVWMSIMTIMGAFATIGVEIASPHRMLLYNVLSPNPTSNIWWMGTLYGLAVGCMLVEFFGIITGLARLAIIIGVFGALAEVGANSCLGGVFATLAGRPYWYGGQLPIYFLTSAFLSGAAAAVFFNHMAYKLRGEEMSEAVRRAVKSAGKAMTLVLILYMVATFWRLLSYYVGGTDLGRTAAGALIHGPLAVNFWVVEVGVGMLIPLILIILARGENIPTMSFAGVLILIGQFVARYDLVVAGQLVPHNIGWDNVPTYFSYIPSFSEFAVVAGSIGVVGMGFLLGERFFGKVFDQKEHH</sequence>
<dbReference type="Pfam" id="PF03916">
    <property type="entry name" value="NrfD"/>
    <property type="match status" value="1"/>
</dbReference>
<keyword evidence="6 7" id="KW-0472">Membrane</keyword>
<keyword evidence="3" id="KW-1003">Cell membrane</keyword>
<keyword evidence="4 7" id="KW-0812">Transmembrane</keyword>
<reference evidence="8 9" key="1">
    <citation type="submission" date="2020-08" db="EMBL/GenBank/DDBJ databases">
        <title>Bridging the membrane lipid divide: bacteria of the FCB group superphylum have the potential to synthesize archaeal ether lipids.</title>
        <authorList>
            <person name="Villanueva L."/>
            <person name="Von Meijenfeldt F.A.B."/>
            <person name="Westbye A.B."/>
            <person name="Yadav S."/>
            <person name="Hopmans E.C."/>
            <person name="Dutilh B.E."/>
            <person name="Sinninghe Damste J.S."/>
        </authorList>
    </citation>
    <scope>NUCLEOTIDE SEQUENCE [LARGE SCALE GENOMIC DNA]</scope>
    <source>
        <strain evidence="8">NIOZ-UU47</strain>
    </source>
</reference>
<evidence type="ECO:0000256" key="4">
    <source>
        <dbReference type="ARBA" id="ARBA00022692"/>
    </source>
</evidence>
<evidence type="ECO:0000256" key="1">
    <source>
        <dbReference type="ARBA" id="ARBA00004651"/>
    </source>
</evidence>
<comment type="similarity">
    <text evidence="2">Belongs to the NrfD family.</text>
</comment>
<dbReference type="GO" id="GO:0005886">
    <property type="term" value="C:plasma membrane"/>
    <property type="evidence" value="ECO:0007669"/>
    <property type="project" value="UniProtKB-SubCell"/>
</dbReference>
<dbReference type="PANTHER" id="PTHR34856">
    <property type="entry name" value="PROTEIN NRFD"/>
    <property type="match status" value="1"/>
</dbReference>
<feature type="transmembrane region" description="Helical" evidence="7">
    <location>
        <begin position="101"/>
        <end position="120"/>
    </location>
</feature>
<evidence type="ECO:0000313" key="9">
    <source>
        <dbReference type="Proteomes" id="UP000614424"/>
    </source>
</evidence>
<evidence type="ECO:0000256" key="7">
    <source>
        <dbReference type="SAM" id="Phobius"/>
    </source>
</evidence>
<protein>
    <submittedName>
        <fullName evidence="8">Polysulfide reductase NrfD</fullName>
    </submittedName>
</protein>
<evidence type="ECO:0000256" key="5">
    <source>
        <dbReference type="ARBA" id="ARBA00022989"/>
    </source>
</evidence>
<evidence type="ECO:0000256" key="3">
    <source>
        <dbReference type="ARBA" id="ARBA00022475"/>
    </source>
</evidence>
<comment type="subcellular location">
    <subcellularLocation>
        <location evidence="1">Cell membrane</location>
        <topology evidence="1">Multi-pass membrane protein</topology>
    </subcellularLocation>
</comment>
<feature type="transmembrane region" description="Helical" evidence="7">
    <location>
        <begin position="323"/>
        <end position="345"/>
    </location>
</feature>